<dbReference type="Proteomes" id="UP000053660">
    <property type="component" value="Unassembled WGS sequence"/>
</dbReference>
<feature type="domain" description="Ubiquitin-like" evidence="1">
    <location>
        <begin position="11"/>
        <end position="89"/>
    </location>
</feature>
<dbReference type="Gene3D" id="3.10.20.90">
    <property type="entry name" value="Phosphatidylinositol 3-kinase Catalytic Subunit, Chain A, domain 1"/>
    <property type="match status" value="1"/>
</dbReference>
<gene>
    <name evidence="2" type="ORF">OESDEN_21962</name>
</gene>
<dbReference type="OrthoDB" id="5838762at2759"/>
<dbReference type="AlphaFoldDB" id="A0A0B1S4J2"/>
<dbReference type="PROSITE" id="PS50053">
    <property type="entry name" value="UBIQUITIN_2"/>
    <property type="match status" value="1"/>
</dbReference>
<feature type="non-terminal residue" evidence="2">
    <location>
        <position position="1"/>
    </location>
</feature>
<sequence>QPIQEFQKLLLEFTFQNEQGVAVPIFVNTSDRVESIWMEAATTRAIHRGSLKGKAFYHNGKRLKSNDIIGDVGIADHDTVRLVVRKLQPFIRVKTIRN</sequence>
<protein>
    <recommendedName>
        <fullName evidence="1">Ubiquitin-like domain-containing protein</fullName>
    </recommendedName>
</protein>
<evidence type="ECO:0000313" key="3">
    <source>
        <dbReference type="Proteomes" id="UP000053660"/>
    </source>
</evidence>
<keyword evidence="3" id="KW-1185">Reference proteome</keyword>
<proteinExistence type="predicted"/>
<organism evidence="2 3">
    <name type="scientific">Oesophagostomum dentatum</name>
    <name type="common">Nodular worm</name>
    <dbReference type="NCBI Taxonomy" id="61180"/>
    <lineage>
        <taxon>Eukaryota</taxon>
        <taxon>Metazoa</taxon>
        <taxon>Ecdysozoa</taxon>
        <taxon>Nematoda</taxon>
        <taxon>Chromadorea</taxon>
        <taxon>Rhabditida</taxon>
        <taxon>Rhabditina</taxon>
        <taxon>Rhabditomorpha</taxon>
        <taxon>Strongyloidea</taxon>
        <taxon>Strongylidae</taxon>
        <taxon>Oesophagostomum</taxon>
    </lineage>
</organism>
<dbReference type="InterPro" id="IPR029071">
    <property type="entry name" value="Ubiquitin-like_domsf"/>
</dbReference>
<reference evidence="2 3" key="1">
    <citation type="submission" date="2014-03" db="EMBL/GenBank/DDBJ databases">
        <title>Draft genome of the hookworm Oesophagostomum dentatum.</title>
        <authorList>
            <person name="Mitreva M."/>
        </authorList>
    </citation>
    <scope>NUCLEOTIDE SEQUENCE [LARGE SCALE GENOMIC DNA]</scope>
    <source>
        <strain evidence="2 3">OD-Hann</strain>
    </source>
</reference>
<dbReference type="EMBL" id="KN609795">
    <property type="protein sequence ID" value="KHJ78417.1"/>
    <property type="molecule type" value="Genomic_DNA"/>
</dbReference>
<name>A0A0B1S4J2_OESDE</name>
<dbReference type="InterPro" id="IPR000626">
    <property type="entry name" value="Ubiquitin-like_dom"/>
</dbReference>
<dbReference type="SUPFAM" id="SSF54236">
    <property type="entry name" value="Ubiquitin-like"/>
    <property type="match status" value="1"/>
</dbReference>
<evidence type="ECO:0000313" key="2">
    <source>
        <dbReference type="EMBL" id="KHJ78417.1"/>
    </source>
</evidence>
<accession>A0A0B1S4J2</accession>
<evidence type="ECO:0000259" key="1">
    <source>
        <dbReference type="PROSITE" id="PS50053"/>
    </source>
</evidence>